<dbReference type="EMBL" id="PYFT01000001">
    <property type="protein sequence ID" value="PSR53774.1"/>
    <property type="molecule type" value="Genomic_DNA"/>
</dbReference>
<reference evidence="2 3" key="1">
    <citation type="submission" date="2018-03" db="EMBL/GenBank/DDBJ databases">
        <title>Adhaeribacter sp. HMF7605 Genome sequencing and assembly.</title>
        <authorList>
            <person name="Kang H."/>
            <person name="Kang J."/>
            <person name="Cha I."/>
            <person name="Kim H."/>
            <person name="Joh K."/>
        </authorList>
    </citation>
    <scope>NUCLEOTIDE SEQUENCE [LARGE SCALE GENOMIC DNA]</scope>
    <source>
        <strain evidence="2 3">HMF7605</strain>
    </source>
</reference>
<name>A0A2T2YE44_9BACT</name>
<comment type="caution">
    <text evidence="2">The sequence shown here is derived from an EMBL/GenBank/DDBJ whole genome shotgun (WGS) entry which is preliminary data.</text>
</comment>
<dbReference type="AlphaFoldDB" id="A0A2T2YE44"/>
<dbReference type="EMBL" id="PYFT01000001">
    <property type="protein sequence ID" value="PSR52109.1"/>
    <property type="molecule type" value="Genomic_DNA"/>
</dbReference>
<accession>A0A2T2YE44</accession>
<dbReference type="Proteomes" id="UP000240357">
    <property type="component" value="Unassembled WGS sequence"/>
</dbReference>
<organism evidence="2 3">
    <name type="scientific">Adhaeribacter arboris</name>
    <dbReference type="NCBI Taxonomy" id="2072846"/>
    <lineage>
        <taxon>Bacteria</taxon>
        <taxon>Pseudomonadati</taxon>
        <taxon>Bacteroidota</taxon>
        <taxon>Cytophagia</taxon>
        <taxon>Cytophagales</taxon>
        <taxon>Hymenobacteraceae</taxon>
        <taxon>Adhaeribacter</taxon>
    </lineage>
</organism>
<dbReference type="PROSITE" id="PS51257">
    <property type="entry name" value="PROKAR_LIPOPROTEIN"/>
    <property type="match status" value="1"/>
</dbReference>
<protein>
    <submittedName>
        <fullName evidence="2">Uncharacterized protein</fullName>
    </submittedName>
</protein>
<evidence type="ECO:0000313" key="3">
    <source>
        <dbReference type="Proteomes" id="UP000240357"/>
    </source>
</evidence>
<keyword evidence="3" id="KW-1185">Reference proteome</keyword>
<proteinExistence type="predicted"/>
<evidence type="ECO:0000313" key="2">
    <source>
        <dbReference type="EMBL" id="PSR53774.1"/>
    </source>
</evidence>
<sequence>MKQFLTLFLLFSLLVSCNQEVKNKKINKKEAEKRNKVQRPNISYSNKISTGKWYFLPYTDSTIINKSIFKYSQSCASFAYMISYDSSNPDSIFFKGYHEETMMPLIKRSDTIFWAGDTIQHWEITFNNDFSSLQFQEYMDKSYAHKADPRLFQFAKSVKEIQNLAIYFNKFILAGAYKNEQSKVRFTDKFEVVGIDNAATYELVIDFWEMVPQMDLINLFDKKGELLKQLNWEYDGEILKLRNVRQIYDKDGDFDRGVAEDIIYELKKIK</sequence>
<gene>
    <name evidence="1" type="ORF">AHMF7605_00520</name>
    <name evidence="2" type="ORF">AHMF7605_09690</name>
</gene>
<dbReference type="RefSeq" id="WP_106925413.1">
    <property type="nucleotide sequence ID" value="NZ_PYFT01000001.1"/>
</dbReference>
<evidence type="ECO:0000313" key="1">
    <source>
        <dbReference type="EMBL" id="PSR52109.1"/>
    </source>
</evidence>